<dbReference type="Gene3D" id="3.30.1050.10">
    <property type="entry name" value="SCP2 sterol-binding domain"/>
    <property type="match status" value="1"/>
</dbReference>
<accession>A0A250J303</accession>
<feature type="domain" description="JmjC" evidence="1">
    <location>
        <begin position="207"/>
        <end position="357"/>
    </location>
</feature>
<reference evidence="2 3" key="1">
    <citation type="submission" date="2017-06" db="EMBL/GenBank/DDBJ databases">
        <title>Sequencing and comparative analysis of myxobacterial genomes.</title>
        <authorList>
            <person name="Rupp O."/>
            <person name="Goesmann A."/>
            <person name="Sogaard-Andersen L."/>
        </authorList>
    </citation>
    <scope>NUCLEOTIDE SEQUENCE [LARGE SCALE GENOMIC DNA]</scope>
    <source>
        <strain evidence="2 3">DSM 52655</strain>
    </source>
</reference>
<dbReference type="Pfam" id="PF13621">
    <property type="entry name" value="Cupin_8"/>
    <property type="match status" value="1"/>
</dbReference>
<gene>
    <name evidence="2" type="ORF">CYFUS_003379</name>
</gene>
<dbReference type="InterPro" id="IPR003347">
    <property type="entry name" value="JmjC_dom"/>
</dbReference>
<dbReference type="InterPro" id="IPR041667">
    <property type="entry name" value="Cupin_8"/>
</dbReference>
<dbReference type="AlphaFoldDB" id="A0A250J303"/>
<evidence type="ECO:0000313" key="3">
    <source>
        <dbReference type="Proteomes" id="UP000217257"/>
    </source>
</evidence>
<protein>
    <submittedName>
        <fullName evidence="2">Cupin</fullName>
    </submittedName>
</protein>
<dbReference type="PANTHER" id="PTHR12461:SF105">
    <property type="entry name" value="HYPOXIA-INDUCIBLE FACTOR 1-ALPHA INHIBITOR"/>
    <property type="match status" value="1"/>
</dbReference>
<dbReference type="EMBL" id="CP022098">
    <property type="protein sequence ID" value="ATB37953.1"/>
    <property type="molecule type" value="Genomic_DNA"/>
</dbReference>
<name>A0A250J303_9BACT</name>
<proteinExistence type="predicted"/>
<evidence type="ECO:0000313" key="2">
    <source>
        <dbReference type="EMBL" id="ATB37953.1"/>
    </source>
</evidence>
<sequence length="357" mass="40053">MNARLLRSYARDLEGIIQFEFMDEHAFGFHLITSEGAFEVKRGRHARPHLRITLATTDYQEVLSGNVTQLYASGRLKLEGNLGLGLGLARMLSSRASADWFPDRQRIEEISARSAPLERIERRDMPPLEVFLREYARACRPVILLDVVRTWDVRALSPEQLKARFGALRVVPRIGDYVAAAFTSHHTYAQLSLAEYLDMIQSPLVGDAPPPYLGNNAVPDGLLSAIQYPPFFVPETCGRPNMWLGPAGTITPLHRDLVDNALAQVVGSKQLILFPPEQSCFLYTWSNSKLLDGAKVDPDHPDPLRYPLFEQARGLECTLEPGELLFLPAGWFHKVRSLSLSLSISFFKLYEPPASVL</sequence>
<dbReference type="KEGG" id="cfus:CYFUS_003379"/>
<dbReference type="PANTHER" id="PTHR12461">
    <property type="entry name" value="HYPOXIA-INDUCIBLE FACTOR 1 ALPHA INHIBITOR-RELATED"/>
    <property type="match status" value="1"/>
</dbReference>
<dbReference type="InterPro" id="IPR003033">
    <property type="entry name" value="SCP2_sterol-bd_dom"/>
</dbReference>
<dbReference type="Proteomes" id="UP000217257">
    <property type="component" value="Chromosome"/>
</dbReference>
<organism evidence="2 3">
    <name type="scientific">Cystobacter fuscus</name>
    <dbReference type="NCBI Taxonomy" id="43"/>
    <lineage>
        <taxon>Bacteria</taxon>
        <taxon>Pseudomonadati</taxon>
        <taxon>Myxococcota</taxon>
        <taxon>Myxococcia</taxon>
        <taxon>Myxococcales</taxon>
        <taxon>Cystobacterineae</taxon>
        <taxon>Archangiaceae</taxon>
        <taxon>Cystobacter</taxon>
    </lineage>
</organism>
<dbReference type="Pfam" id="PF02036">
    <property type="entry name" value="SCP2"/>
    <property type="match status" value="1"/>
</dbReference>
<dbReference type="Gene3D" id="2.60.120.650">
    <property type="entry name" value="Cupin"/>
    <property type="match status" value="1"/>
</dbReference>
<dbReference type="SMART" id="SM00558">
    <property type="entry name" value="JmjC"/>
    <property type="match status" value="1"/>
</dbReference>
<dbReference type="SUPFAM" id="SSF55718">
    <property type="entry name" value="SCP-like"/>
    <property type="match status" value="1"/>
</dbReference>
<dbReference type="SUPFAM" id="SSF51197">
    <property type="entry name" value="Clavaminate synthase-like"/>
    <property type="match status" value="1"/>
</dbReference>
<dbReference type="InterPro" id="IPR036527">
    <property type="entry name" value="SCP2_sterol-bd_dom_sf"/>
</dbReference>
<dbReference type="PROSITE" id="PS51184">
    <property type="entry name" value="JMJC"/>
    <property type="match status" value="1"/>
</dbReference>
<evidence type="ECO:0000259" key="1">
    <source>
        <dbReference type="PROSITE" id="PS51184"/>
    </source>
</evidence>